<name>A0ABY9PFQ2_9GAMM</name>
<evidence type="ECO:0000313" key="7">
    <source>
        <dbReference type="EMBL" id="WMT05749.1"/>
    </source>
</evidence>
<dbReference type="PANTHER" id="PTHR30329:SF21">
    <property type="entry name" value="LIPOPROTEIN YIAD-RELATED"/>
    <property type="match status" value="1"/>
</dbReference>
<dbReference type="EMBL" id="CP133568">
    <property type="protein sequence ID" value="WMT05749.1"/>
    <property type="molecule type" value="Genomic_DNA"/>
</dbReference>
<dbReference type="Gene3D" id="3.30.1330.60">
    <property type="entry name" value="OmpA-like domain"/>
    <property type="match status" value="1"/>
</dbReference>
<feature type="region of interest" description="Disordered" evidence="5">
    <location>
        <begin position="85"/>
        <end position="106"/>
    </location>
</feature>
<evidence type="ECO:0000256" key="5">
    <source>
        <dbReference type="SAM" id="MobiDB-lite"/>
    </source>
</evidence>
<proteinExistence type="predicted"/>
<evidence type="ECO:0000256" key="4">
    <source>
        <dbReference type="PROSITE-ProRule" id="PRU00473"/>
    </source>
</evidence>
<sequence>MAATDRAKLYFDLGSAQLPATAAGDLGGVLSALQAKADSKARISGFHDESGSAATNAELAKQRAQAVQHWLQEQGIAAERIELDKPTVTEGGGDAREARRVEVSVE</sequence>
<dbReference type="Pfam" id="PF00691">
    <property type="entry name" value="OmpA"/>
    <property type="match status" value="1"/>
</dbReference>
<evidence type="ECO:0000256" key="2">
    <source>
        <dbReference type="ARBA" id="ARBA00023136"/>
    </source>
</evidence>
<evidence type="ECO:0000256" key="3">
    <source>
        <dbReference type="ARBA" id="ARBA00023237"/>
    </source>
</evidence>
<evidence type="ECO:0000313" key="8">
    <source>
        <dbReference type="Proteomes" id="UP001229313"/>
    </source>
</evidence>
<comment type="subcellular location">
    <subcellularLocation>
        <location evidence="1">Cell outer membrane</location>
    </subcellularLocation>
</comment>
<evidence type="ECO:0000256" key="1">
    <source>
        <dbReference type="ARBA" id="ARBA00004442"/>
    </source>
</evidence>
<organism evidence="7 8">
    <name type="scientific">Lysobacter yananisis</name>
    <dbReference type="NCBI Taxonomy" id="1003114"/>
    <lineage>
        <taxon>Bacteria</taxon>
        <taxon>Pseudomonadati</taxon>
        <taxon>Pseudomonadota</taxon>
        <taxon>Gammaproteobacteria</taxon>
        <taxon>Lysobacterales</taxon>
        <taxon>Lysobacteraceae</taxon>
        <taxon>Lysobacter</taxon>
    </lineage>
</organism>
<dbReference type="PANTHER" id="PTHR30329">
    <property type="entry name" value="STATOR ELEMENT OF FLAGELLAR MOTOR COMPLEX"/>
    <property type="match status" value="1"/>
</dbReference>
<gene>
    <name evidence="7" type="ORF">RDV84_02310</name>
</gene>
<protein>
    <submittedName>
        <fullName evidence="7">OmpA family protein</fullName>
    </submittedName>
</protein>
<dbReference type="SUPFAM" id="SSF103088">
    <property type="entry name" value="OmpA-like"/>
    <property type="match status" value="1"/>
</dbReference>
<keyword evidence="3" id="KW-0998">Cell outer membrane</keyword>
<accession>A0ABY9PFQ2</accession>
<dbReference type="PRINTS" id="PR01021">
    <property type="entry name" value="OMPADOMAIN"/>
</dbReference>
<dbReference type="InterPro" id="IPR036737">
    <property type="entry name" value="OmpA-like_sf"/>
</dbReference>
<evidence type="ECO:0000259" key="6">
    <source>
        <dbReference type="PROSITE" id="PS51123"/>
    </source>
</evidence>
<dbReference type="RefSeq" id="WP_241833694.1">
    <property type="nucleotide sequence ID" value="NZ_CP133568.1"/>
</dbReference>
<keyword evidence="2 4" id="KW-0472">Membrane</keyword>
<dbReference type="InterPro" id="IPR050330">
    <property type="entry name" value="Bact_OuterMem_StrucFunc"/>
</dbReference>
<dbReference type="CDD" id="cd07185">
    <property type="entry name" value="OmpA_C-like"/>
    <property type="match status" value="1"/>
</dbReference>
<dbReference type="InterPro" id="IPR006665">
    <property type="entry name" value="OmpA-like"/>
</dbReference>
<dbReference type="Proteomes" id="UP001229313">
    <property type="component" value="Chromosome"/>
</dbReference>
<dbReference type="PROSITE" id="PS51123">
    <property type="entry name" value="OMPA_2"/>
    <property type="match status" value="1"/>
</dbReference>
<keyword evidence="8" id="KW-1185">Reference proteome</keyword>
<feature type="domain" description="OmpA-like" evidence="6">
    <location>
        <begin position="1"/>
        <end position="106"/>
    </location>
</feature>
<dbReference type="InterPro" id="IPR006664">
    <property type="entry name" value="OMP_bac"/>
</dbReference>
<reference evidence="7 8" key="1">
    <citation type="submission" date="2023-08" db="EMBL/GenBank/DDBJ databases">
        <title>The whole genome sequence of Lysobacter yananisis.</title>
        <authorList>
            <person name="Sun H."/>
        </authorList>
    </citation>
    <scope>NUCLEOTIDE SEQUENCE [LARGE SCALE GENOMIC DNA]</scope>
    <source>
        <strain evidence="7 8">SNNU513</strain>
    </source>
</reference>